<feature type="compositionally biased region" description="Low complexity" evidence="1">
    <location>
        <begin position="22"/>
        <end position="33"/>
    </location>
</feature>
<dbReference type="AlphaFoldDB" id="A0A9Q0F8J4"/>
<keyword evidence="3" id="KW-1185">Reference proteome</keyword>
<dbReference type="InterPro" id="IPR053346">
    <property type="entry name" value="Fra_a_1-associated"/>
</dbReference>
<evidence type="ECO:0000256" key="1">
    <source>
        <dbReference type="SAM" id="MobiDB-lite"/>
    </source>
</evidence>
<dbReference type="PANTHER" id="PTHR35722">
    <property type="entry name" value="MAL D 1-ASSOCIATED PROTEIN"/>
    <property type="match status" value="1"/>
</dbReference>
<evidence type="ECO:0008006" key="4">
    <source>
        <dbReference type="Google" id="ProtNLM"/>
    </source>
</evidence>
<accession>A0A9Q0F8J4</accession>
<comment type="caution">
    <text evidence="2">The sequence shown here is derived from an EMBL/GenBank/DDBJ whole genome shotgun (WGS) entry which is preliminary data.</text>
</comment>
<feature type="compositionally biased region" description="Pro residues" evidence="1">
    <location>
        <begin position="169"/>
        <end position="188"/>
    </location>
</feature>
<evidence type="ECO:0000313" key="3">
    <source>
        <dbReference type="Proteomes" id="UP001141552"/>
    </source>
</evidence>
<dbReference type="OrthoDB" id="1914474at2759"/>
<dbReference type="EMBL" id="JAKUCV010006808">
    <property type="protein sequence ID" value="KAJ4825772.1"/>
    <property type="molecule type" value="Genomic_DNA"/>
</dbReference>
<feature type="region of interest" description="Disordered" evidence="1">
    <location>
        <begin position="83"/>
        <end position="105"/>
    </location>
</feature>
<name>A0A9Q0F8J4_9ROSI</name>
<gene>
    <name evidence="2" type="ORF">Tsubulata_015911</name>
</gene>
<organism evidence="2 3">
    <name type="scientific">Turnera subulata</name>
    <dbReference type="NCBI Taxonomy" id="218843"/>
    <lineage>
        <taxon>Eukaryota</taxon>
        <taxon>Viridiplantae</taxon>
        <taxon>Streptophyta</taxon>
        <taxon>Embryophyta</taxon>
        <taxon>Tracheophyta</taxon>
        <taxon>Spermatophyta</taxon>
        <taxon>Magnoliopsida</taxon>
        <taxon>eudicotyledons</taxon>
        <taxon>Gunneridae</taxon>
        <taxon>Pentapetalae</taxon>
        <taxon>rosids</taxon>
        <taxon>fabids</taxon>
        <taxon>Malpighiales</taxon>
        <taxon>Passifloraceae</taxon>
        <taxon>Turnera</taxon>
    </lineage>
</organism>
<feature type="region of interest" description="Disordered" evidence="1">
    <location>
        <begin position="148"/>
        <end position="202"/>
    </location>
</feature>
<reference evidence="2" key="2">
    <citation type="journal article" date="2023" name="Plants (Basel)">
        <title>Annotation of the Turnera subulata (Passifloraceae) Draft Genome Reveals the S-Locus Evolved after the Divergence of Turneroideae from Passifloroideae in a Stepwise Manner.</title>
        <authorList>
            <person name="Henning P.M."/>
            <person name="Roalson E.H."/>
            <person name="Mir W."/>
            <person name="McCubbin A.G."/>
            <person name="Shore J.S."/>
        </authorList>
    </citation>
    <scope>NUCLEOTIDE SEQUENCE</scope>
    <source>
        <strain evidence="2">F60SS</strain>
    </source>
</reference>
<dbReference type="Proteomes" id="UP001141552">
    <property type="component" value="Unassembled WGS sequence"/>
</dbReference>
<dbReference type="PANTHER" id="PTHR35722:SF1">
    <property type="entry name" value="MAL D 1-ASSOCIATED PROTEIN"/>
    <property type="match status" value="1"/>
</dbReference>
<protein>
    <recommendedName>
        <fullName evidence="4">Mal d 1-associated protein</fullName>
    </recommendedName>
</protein>
<feature type="region of interest" description="Disordered" evidence="1">
    <location>
        <begin position="1"/>
        <end position="45"/>
    </location>
</feature>
<sequence length="202" mass="22448">MGWVWRDDDDVEEGKGISGYTNPNPSHPSSSPSDEVCSTRRTVKSKCRTEEVEPGKFLRKCEKTEEVLRECLGKPVEVVESNKEYTEEDVTEEVTKGGGRWLGMGEEDDGFGFGFPGLRSDIENMERRFLGGINRFFQAAEEMRNGLFDAFGDSPHHPPPSFKRGIPIETPPPPTNPKHPPPPPPPPQKNGDVDLSGLARDV</sequence>
<proteinExistence type="predicted"/>
<reference evidence="2" key="1">
    <citation type="submission" date="2022-02" db="EMBL/GenBank/DDBJ databases">
        <authorList>
            <person name="Henning P.M."/>
            <person name="McCubbin A.G."/>
            <person name="Shore J.S."/>
        </authorList>
    </citation>
    <scope>NUCLEOTIDE SEQUENCE</scope>
    <source>
        <strain evidence="2">F60SS</strain>
        <tissue evidence="2">Leaves</tissue>
    </source>
</reference>
<evidence type="ECO:0000313" key="2">
    <source>
        <dbReference type="EMBL" id="KAJ4825772.1"/>
    </source>
</evidence>